<dbReference type="AlphaFoldDB" id="A0A8J3LF88"/>
<dbReference type="EMBL" id="BONI01000164">
    <property type="protein sequence ID" value="GIG11625.1"/>
    <property type="molecule type" value="Genomic_DNA"/>
</dbReference>
<evidence type="ECO:0000313" key="2">
    <source>
        <dbReference type="Proteomes" id="UP000630887"/>
    </source>
</evidence>
<dbReference type="RefSeq" id="WP_203699575.1">
    <property type="nucleotide sequence ID" value="NZ_BAAALC010000115.1"/>
</dbReference>
<reference evidence="1 2" key="1">
    <citation type="submission" date="2021-01" db="EMBL/GenBank/DDBJ databases">
        <title>Whole genome shotgun sequence of Catellatospora coxensis NBRC 107359.</title>
        <authorList>
            <person name="Komaki H."/>
            <person name="Tamura T."/>
        </authorList>
    </citation>
    <scope>NUCLEOTIDE SEQUENCE [LARGE SCALE GENOMIC DNA]</scope>
    <source>
        <strain evidence="1 2">NBRC 107359</strain>
    </source>
</reference>
<protein>
    <submittedName>
        <fullName evidence="1">Uncharacterized protein</fullName>
    </submittedName>
</protein>
<name>A0A8J3LF88_9ACTN</name>
<accession>A0A8J3LF88</accession>
<gene>
    <name evidence="1" type="ORF">Cco03nite_83250</name>
</gene>
<sequence>MNATAFADQARAAVRDARGHLAQFGPDRPMDIGTEPWLADQVSALFASLEAGSARFCPHVTASPMVLHTTAWTPGVLVCGHCAPQLRPATDLEDSTCDRCRRYTRRIHSAALAVGAVLLTFGLCPDCMTAHPDYQAATS</sequence>
<organism evidence="1 2">
    <name type="scientific">Catellatospora coxensis</name>
    <dbReference type="NCBI Taxonomy" id="310354"/>
    <lineage>
        <taxon>Bacteria</taxon>
        <taxon>Bacillati</taxon>
        <taxon>Actinomycetota</taxon>
        <taxon>Actinomycetes</taxon>
        <taxon>Micromonosporales</taxon>
        <taxon>Micromonosporaceae</taxon>
        <taxon>Catellatospora</taxon>
    </lineage>
</organism>
<keyword evidence="2" id="KW-1185">Reference proteome</keyword>
<comment type="caution">
    <text evidence="1">The sequence shown here is derived from an EMBL/GenBank/DDBJ whole genome shotgun (WGS) entry which is preliminary data.</text>
</comment>
<proteinExistence type="predicted"/>
<dbReference type="Proteomes" id="UP000630887">
    <property type="component" value="Unassembled WGS sequence"/>
</dbReference>
<evidence type="ECO:0000313" key="1">
    <source>
        <dbReference type="EMBL" id="GIG11625.1"/>
    </source>
</evidence>